<reference evidence="4" key="1">
    <citation type="submission" date="2024-10" db="EMBL/GenBank/DDBJ databases">
        <authorList>
            <person name="Ryan C."/>
        </authorList>
    </citation>
    <scope>NUCLEOTIDE SEQUENCE [LARGE SCALE GENOMIC DNA]</scope>
</reference>
<evidence type="ECO:0000256" key="2">
    <source>
        <dbReference type="RuleBase" id="RU369057"/>
    </source>
</evidence>
<evidence type="ECO:0000313" key="5">
    <source>
        <dbReference type="Proteomes" id="UP001497457"/>
    </source>
</evidence>
<evidence type="ECO:0000313" key="4">
    <source>
        <dbReference type="EMBL" id="CAL4956838.1"/>
    </source>
</evidence>
<gene>
    <name evidence="4" type="ORF">URODEC1_LOCUS42183</name>
</gene>
<evidence type="ECO:0000256" key="1">
    <source>
        <dbReference type="ARBA" id="ARBA00034491"/>
    </source>
</evidence>
<organism evidence="4 5">
    <name type="scientific">Urochloa decumbens</name>
    <dbReference type="NCBI Taxonomy" id="240449"/>
    <lineage>
        <taxon>Eukaryota</taxon>
        <taxon>Viridiplantae</taxon>
        <taxon>Streptophyta</taxon>
        <taxon>Embryophyta</taxon>
        <taxon>Tracheophyta</taxon>
        <taxon>Spermatophyta</taxon>
        <taxon>Magnoliopsida</taxon>
        <taxon>Liliopsida</taxon>
        <taxon>Poales</taxon>
        <taxon>Poaceae</taxon>
        <taxon>PACMAD clade</taxon>
        <taxon>Panicoideae</taxon>
        <taxon>Panicodae</taxon>
        <taxon>Paniceae</taxon>
        <taxon>Melinidinae</taxon>
        <taxon>Urochloa</taxon>
    </lineage>
</organism>
<keyword evidence="5" id="KW-1185">Reference proteome</keyword>
<proteinExistence type="inferred from homology"/>
<feature type="region of interest" description="Disordered" evidence="3">
    <location>
        <begin position="30"/>
        <end position="51"/>
    </location>
</feature>
<sequence>MAEPTKPEVTEEAKMDLLEDDDEFEEFEVDQEWDDKEEGNEALQQWEDDWDDDDVNDDFSLQLRKELESNACKNWLVYAALYPLFSYRN</sequence>
<comment type="subcellular location">
    <subcellularLocation>
        <location evidence="2">Nucleus</location>
    </subcellularLocation>
</comment>
<dbReference type="EMBL" id="OZ075128">
    <property type="protein sequence ID" value="CAL4956838.1"/>
    <property type="molecule type" value="Genomic_DNA"/>
</dbReference>
<dbReference type="Pfam" id="PF05160">
    <property type="entry name" value="DSS1_SEM1"/>
    <property type="match status" value="1"/>
</dbReference>
<dbReference type="Proteomes" id="UP001497457">
    <property type="component" value="Chromosome 18b"/>
</dbReference>
<name>A0ABC8ZA64_9POAL</name>
<comment type="similarity">
    <text evidence="1 2">Belongs to the DSS1/SEM1 family.</text>
</comment>
<protein>
    <recommendedName>
        <fullName evidence="2">26S proteasome complex subunit SEM1</fullName>
    </recommendedName>
</protein>
<keyword evidence="2" id="KW-0539">Nucleus</keyword>
<dbReference type="GO" id="GO:0008541">
    <property type="term" value="C:proteasome regulatory particle, lid subcomplex"/>
    <property type="evidence" value="ECO:0007669"/>
    <property type="project" value="UniProtKB-UniRule"/>
</dbReference>
<dbReference type="SMART" id="SM01385">
    <property type="entry name" value="DSS1_SEM1"/>
    <property type="match status" value="1"/>
</dbReference>
<keyword evidence="2" id="KW-0647">Proteasome</keyword>
<comment type="function">
    <text evidence="2">Component of the 26S proteasome, a multiprotein complex involved in the ATP-dependent degradation of ubiquitinated proteins.</text>
</comment>
<dbReference type="InterPro" id="IPR007834">
    <property type="entry name" value="DSS1_SEM1"/>
</dbReference>
<dbReference type="GO" id="GO:0043248">
    <property type="term" value="P:proteasome assembly"/>
    <property type="evidence" value="ECO:0007669"/>
    <property type="project" value="UniProtKB-UniRule"/>
</dbReference>
<evidence type="ECO:0000256" key="3">
    <source>
        <dbReference type="SAM" id="MobiDB-lite"/>
    </source>
</evidence>
<dbReference type="GO" id="GO:0005634">
    <property type="term" value="C:nucleus"/>
    <property type="evidence" value="ECO:0007669"/>
    <property type="project" value="UniProtKB-SubCell"/>
</dbReference>
<dbReference type="AlphaFoldDB" id="A0ABC8ZA64"/>
<accession>A0ABC8ZA64</accession>
<dbReference type="PANTHER" id="PTHR16771:SF12">
    <property type="entry name" value="OS01G0316800 PROTEIN"/>
    <property type="match status" value="1"/>
</dbReference>
<dbReference type="PANTHER" id="PTHR16771">
    <property type="entry name" value="26 PROTEASOME COMPLEX SUBUNIT DSS1"/>
    <property type="match status" value="1"/>
</dbReference>
<dbReference type="GO" id="GO:0006406">
    <property type="term" value="P:mRNA export from nucleus"/>
    <property type="evidence" value="ECO:0007669"/>
    <property type="project" value="UniProtKB-UniRule"/>
</dbReference>